<accession>A0A916NQM8</accession>
<evidence type="ECO:0000313" key="1">
    <source>
        <dbReference type="EMBL" id="CAG7638827.1"/>
    </source>
</evidence>
<dbReference type="AlphaFoldDB" id="A0A916NQM8"/>
<comment type="caution">
    <text evidence="1">The sequence shown here is derived from an EMBL/GenBank/DDBJ whole genome shotgun (WGS) entry which is preliminary data.</text>
</comment>
<dbReference type="Pfam" id="PF06841">
    <property type="entry name" value="Phage_T4_gp19"/>
    <property type="match status" value="1"/>
</dbReference>
<name>A0A916NQM8_9BACL</name>
<dbReference type="InterPro" id="IPR010667">
    <property type="entry name" value="Phage_T4_Gp19"/>
</dbReference>
<dbReference type="GO" id="GO:0005198">
    <property type="term" value="F:structural molecule activity"/>
    <property type="evidence" value="ECO:0007669"/>
    <property type="project" value="InterPro"/>
</dbReference>
<evidence type="ECO:0000313" key="2">
    <source>
        <dbReference type="Proteomes" id="UP000693672"/>
    </source>
</evidence>
<evidence type="ECO:0008006" key="3">
    <source>
        <dbReference type="Google" id="ProtNLM"/>
    </source>
</evidence>
<keyword evidence="2" id="KW-1185">Reference proteome</keyword>
<protein>
    <recommendedName>
        <fullName evidence="3">Phage tail protein</fullName>
    </recommendedName>
</protein>
<dbReference type="NCBIfam" id="TIGR02241">
    <property type="entry name" value="conserved hypothetical phage tail region protein"/>
    <property type="match status" value="1"/>
</dbReference>
<dbReference type="PANTHER" id="PTHR38009">
    <property type="entry name" value="CONSERVED HYPOTHETICAL PHAGE TAIL PROTEIN"/>
    <property type="match status" value="1"/>
</dbReference>
<dbReference type="EMBL" id="CAJVAS010000019">
    <property type="protein sequence ID" value="CAG7638827.1"/>
    <property type="molecule type" value="Genomic_DNA"/>
</dbReference>
<dbReference type="RefSeq" id="WP_246627537.1">
    <property type="nucleotide sequence ID" value="NZ_CAJVAS010000019.1"/>
</dbReference>
<gene>
    <name evidence="1" type="ORF">PAESOLCIP111_03981</name>
</gene>
<sequence>MLRKWFSIRPYVVGVYRFRVELDGMLVAGFSEVSGLTAVTELQEVPEGGLNQYVHRLPVRTKLEPIVLKRGMTLTNELWNWYADVREGRIVRKSGAIILYNEYDLEFRRWNFYDAYPTKWSGPELNASSSDIAVEAIELTHNGFKVASWF</sequence>
<dbReference type="PANTHER" id="PTHR38009:SF1">
    <property type="entry name" value="CONSERVED HYPOTHETICAL PHAGE TAIL PROTEIN"/>
    <property type="match status" value="1"/>
</dbReference>
<proteinExistence type="predicted"/>
<reference evidence="1" key="1">
    <citation type="submission" date="2021-06" db="EMBL/GenBank/DDBJ databases">
        <authorList>
            <person name="Criscuolo A."/>
        </authorList>
    </citation>
    <scope>NUCLEOTIDE SEQUENCE</scope>
    <source>
        <strain evidence="1">CIP111600</strain>
    </source>
</reference>
<organism evidence="1 2">
    <name type="scientific">Paenibacillus solanacearum</name>
    <dbReference type="NCBI Taxonomy" id="2048548"/>
    <lineage>
        <taxon>Bacteria</taxon>
        <taxon>Bacillati</taxon>
        <taxon>Bacillota</taxon>
        <taxon>Bacilli</taxon>
        <taxon>Bacillales</taxon>
        <taxon>Paenibacillaceae</taxon>
        <taxon>Paenibacillus</taxon>
    </lineage>
</organism>
<dbReference type="InterPro" id="IPR011747">
    <property type="entry name" value="CHP02241"/>
</dbReference>
<dbReference type="Proteomes" id="UP000693672">
    <property type="component" value="Unassembled WGS sequence"/>
</dbReference>